<evidence type="ECO:0008006" key="3">
    <source>
        <dbReference type="Google" id="ProtNLM"/>
    </source>
</evidence>
<dbReference type="EMBL" id="JAVCWF010000001">
    <property type="protein sequence ID" value="MDQ7937607.1"/>
    <property type="molecule type" value="Genomic_DNA"/>
</dbReference>
<reference evidence="1 2" key="1">
    <citation type="journal article" date="2023" name="Int. J. Syst. Evol. Microbiol.">
        <title>Lactiplantibacillus brownii sp. nov., a novel psychrotolerant species isolated from sauerkraut.</title>
        <authorList>
            <person name="Heng Y.C."/>
            <person name="Silvaraju S."/>
            <person name="Lee J.K.Y."/>
            <person name="Kittelmann S."/>
        </authorList>
    </citation>
    <scope>NUCLEOTIDE SEQUENCE [LARGE SCALE GENOMIC DNA]</scope>
    <source>
        <strain evidence="1 2">WILCCON 0030</strain>
    </source>
</reference>
<sequence length="66" mass="7799">MTQPYTNAKRAANIRWDGNNKDRIKYLQYRSRARNFVKAMSKLSDLDELSDLIAARRNELEHNQSD</sequence>
<gene>
    <name evidence="1" type="ORF">RA086_08180</name>
</gene>
<evidence type="ECO:0000313" key="1">
    <source>
        <dbReference type="EMBL" id="MDQ7937607.1"/>
    </source>
</evidence>
<evidence type="ECO:0000313" key="2">
    <source>
        <dbReference type="Proteomes" id="UP001227831"/>
    </source>
</evidence>
<protein>
    <recommendedName>
        <fullName evidence="3">Phage protein</fullName>
    </recommendedName>
</protein>
<comment type="caution">
    <text evidence="1">The sequence shown here is derived from an EMBL/GenBank/DDBJ whole genome shotgun (WGS) entry which is preliminary data.</text>
</comment>
<dbReference type="RefSeq" id="WP_308703343.1">
    <property type="nucleotide sequence ID" value="NZ_AP027463.1"/>
</dbReference>
<keyword evidence="2" id="KW-1185">Reference proteome</keyword>
<accession>A0ABU1A9G6</accession>
<dbReference type="Proteomes" id="UP001227831">
    <property type="component" value="Unassembled WGS sequence"/>
</dbReference>
<organism evidence="1 2">
    <name type="scientific">Lactiplantibacillus brownii</name>
    <dbReference type="NCBI Taxonomy" id="3069269"/>
    <lineage>
        <taxon>Bacteria</taxon>
        <taxon>Bacillati</taxon>
        <taxon>Bacillota</taxon>
        <taxon>Bacilli</taxon>
        <taxon>Lactobacillales</taxon>
        <taxon>Lactobacillaceae</taxon>
        <taxon>Lactiplantibacillus</taxon>
    </lineage>
</organism>
<name>A0ABU1A9G6_9LACO</name>
<proteinExistence type="predicted"/>